<name>A0A848LKC6_9BACT</name>
<evidence type="ECO:0000313" key="3">
    <source>
        <dbReference type="Proteomes" id="UP000518300"/>
    </source>
</evidence>
<accession>A0A848LKC6</accession>
<organism evidence="2 3">
    <name type="scientific">Pyxidicoccus fallax</name>
    <dbReference type="NCBI Taxonomy" id="394095"/>
    <lineage>
        <taxon>Bacteria</taxon>
        <taxon>Pseudomonadati</taxon>
        <taxon>Myxococcota</taxon>
        <taxon>Myxococcia</taxon>
        <taxon>Myxococcales</taxon>
        <taxon>Cystobacterineae</taxon>
        <taxon>Myxococcaceae</taxon>
        <taxon>Pyxidicoccus</taxon>
    </lineage>
</organism>
<sequence>MSDKPFPENYYAGAYWGPRKESAEECARRTAHFLTLLASADPFLAQWYKPAKSRKDARKHPLMPPDPPILTELFRRGGNREKGGPVFEDLGFRISTDNGGPSGDCAVLRIKCGDYCGASRNSCVLDLPHQGLNAERVLSVPVLTQVVRSMAVAWEPDWAVATSCDHRDLLSEAGDTRDDVGWVMYVSRQRGPVPPLPAPVWIAPVEDLGTLVVLTPERLTASNSAHVELGRRVFNLLDRAGLLQPVIPG</sequence>
<dbReference type="RefSeq" id="WP_169347434.1">
    <property type="nucleotide sequence ID" value="NZ_JABBJJ010000125.1"/>
</dbReference>
<gene>
    <name evidence="2" type="ORF">HG543_25355</name>
</gene>
<feature type="domain" description="Immunity protein 52" evidence="1">
    <location>
        <begin position="8"/>
        <end position="245"/>
    </location>
</feature>
<proteinExistence type="predicted"/>
<dbReference type="EMBL" id="JABBJJ010000125">
    <property type="protein sequence ID" value="NMO18160.1"/>
    <property type="molecule type" value="Genomic_DNA"/>
</dbReference>
<dbReference type="Proteomes" id="UP000518300">
    <property type="component" value="Unassembled WGS sequence"/>
</dbReference>
<evidence type="ECO:0000313" key="2">
    <source>
        <dbReference type="EMBL" id="NMO18160.1"/>
    </source>
</evidence>
<evidence type="ECO:0000259" key="1">
    <source>
        <dbReference type="Pfam" id="PF15579"/>
    </source>
</evidence>
<dbReference type="Pfam" id="PF15579">
    <property type="entry name" value="Imm52"/>
    <property type="match status" value="1"/>
</dbReference>
<dbReference type="InterPro" id="IPR028969">
    <property type="entry name" value="Imm52"/>
</dbReference>
<keyword evidence="3" id="KW-1185">Reference proteome</keyword>
<comment type="caution">
    <text evidence="2">The sequence shown here is derived from an EMBL/GenBank/DDBJ whole genome shotgun (WGS) entry which is preliminary data.</text>
</comment>
<protein>
    <recommendedName>
        <fullName evidence="1">Immunity protein 52 domain-containing protein</fullName>
    </recommendedName>
</protein>
<reference evidence="2 3" key="1">
    <citation type="submission" date="2020-04" db="EMBL/GenBank/DDBJ databases">
        <title>Draft genome of Pyxidicoccus fallax type strain.</title>
        <authorList>
            <person name="Whitworth D.E."/>
        </authorList>
    </citation>
    <scope>NUCLEOTIDE SEQUENCE [LARGE SCALE GENOMIC DNA]</scope>
    <source>
        <strain evidence="2 3">DSM 14698</strain>
    </source>
</reference>
<dbReference type="AlphaFoldDB" id="A0A848LKC6"/>